<feature type="domain" description="DUF927" evidence="1">
    <location>
        <begin position="333"/>
        <end position="601"/>
    </location>
</feature>
<evidence type="ECO:0000259" key="2">
    <source>
        <dbReference type="Pfam" id="PF22763"/>
    </source>
</evidence>
<evidence type="ECO:0000259" key="1">
    <source>
        <dbReference type="Pfam" id="PF06048"/>
    </source>
</evidence>
<accession>A0AAW5LL77</accession>
<dbReference type="InterPro" id="IPR054468">
    <property type="entry name" value="NrSPol-like_HBD"/>
</dbReference>
<name>A0AAW5LL77_MAMSC</name>
<evidence type="ECO:0000313" key="4">
    <source>
        <dbReference type="Proteomes" id="UP001204068"/>
    </source>
</evidence>
<dbReference type="Proteomes" id="UP001204068">
    <property type="component" value="Unassembled WGS sequence"/>
</dbReference>
<dbReference type="AlphaFoldDB" id="A0AAW5LL77"/>
<evidence type="ECO:0000313" key="3">
    <source>
        <dbReference type="EMBL" id="MCQ9302448.1"/>
    </source>
</evidence>
<dbReference type="Pfam" id="PF06048">
    <property type="entry name" value="DUF927"/>
    <property type="match status" value="1"/>
</dbReference>
<sequence>MAITTKEKILKVNTENVPTEMAHLEQWVMWRAEKLKDKDEYGKVPYQLIGLKASSVKSHTWSNFDKSIQELDEYDKYDGVGFVLTKDDDYTVVDLDNVHIDSETYEPLTDIAKEVMEKTWWEVSPSGTGVHAYFKGKLPDESGNKNEIESIEIYDRGRFMTFTGVNDGITREISSDQSYINSLVERYFKREVITNDVINYDITPANLDDNEVIQLMARSKGAERLSKLMSGGWQDLFESQSQADLSLLNDLAFYTQNNAFQMDRIFRTSDLMREKWDELRGAKTYGQMSIEKAIADCKNVYDPKYKSANADFDIILNEEESRKIPDNYKIGENSWLYKMVEKGRGDDKQIVPILITSTPPFISKCFKDIESLIVSYEMSYLKSNEVTKFPVQALEIADAKNIINLASKGLDVDSNNRSELVQFISMYMRLNNLPTNKTVSRLGHVKGHFIHPLINNDVELIIHEEGYKRLAEAFKTKGTLKEYSNTVFNEIRNSPMAMMFVYASLGSILLHDFNVEPFIVDMASKTSTGKTTAIKVASSVWGTKNLISEWNTTKVNLERKAGIMNSFPLIYDDTRKAPHYQLADIVYQFSGGRSKGRGNIHSIDVEKTWQNILISTGETSIVEYGQEKAGISARVITLQENPFNEDVNLRVIYDGIENNYGQLGLAFIEQYNKYKDNYKKIFRSHEKLFVEKAQDNEVMQRLGRAFALLQTAGEILNDIEYFEHDPYKIVNIAYESMKENNKSIDKPKQLLIDVLEYMQANTNNIIGDDYDNYCKGELKGIYKKSMLGIQSETLKNILGHELTSTVKEWDSRNYLINNGDRLQKQVKYKKQRYMVYAINENIIKELGFDFSRSHNEYYDES</sequence>
<comment type="caution">
    <text evidence="3">The sequence shown here is derived from an EMBL/GenBank/DDBJ whole genome shotgun (WGS) entry which is preliminary data.</text>
</comment>
<gene>
    <name evidence="3" type="ORF">NQ032_02295</name>
</gene>
<dbReference type="InterPro" id="IPR009270">
    <property type="entry name" value="DUF927"/>
</dbReference>
<feature type="domain" description="NrS-1 polymerase-like HBD" evidence="2">
    <location>
        <begin position="240"/>
        <end position="303"/>
    </location>
</feature>
<dbReference type="Pfam" id="PF22763">
    <property type="entry name" value="NrS1-1_pol-like_HBD"/>
    <property type="match status" value="1"/>
</dbReference>
<organism evidence="3 4">
    <name type="scientific">Mammaliicoccus sciuri</name>
    <name type="common">Staphylococcus sciuri</name>
    <dbReference type="NCBI Taxonomy" id="1296"/>
    <lineage>
        <taxon>Bacteria</taxon>
        <taxon>Bacillati</taxon>
        <taxon>Bacillota</taxon>
        <taxon>Bacilli</taxon>
        <taxon>Bacillales</taxon>
        <taxon>Staphylococcaceae</taxon>
        <taxon>Mammaliicoccus</taxon>
    </lineage>
</organism>
<reference evidence="3" key="1">
    <citation type="submission" date="2022-07" db="EMBL/GenBank/DDBJ databases">
        <title>Bacterial species isolated from the porcine tonsil microbiota.</title>
        <authorList>
            <person name="Oliveira I.M.F."/>
        </authorList>
    </citation>
    <scope>NUCLEOTIDE SEQUENCE</scope>
    <source>
        <strain evidence="3">8QC2O2</strain>
    </source>
</reference>
<proteinExistence type="predicted"/>
<dbReference type="RefSeq" id="WP_239771972.1">
    <property type="nucleotide sequence ID" value="NZ_CP162552.1"/>
</dbReference>
<protein>
    <submittedName>
        <fullName evidence="3">DUF927 domain-containing protein</fullName>
    </submittedName>
</protein>
<dbReference type="EMBL" id="JANILD010000001">
    <property type="protein sequence ID" value="MCQ9302448.1"/>
    <property type="molecule type" value="Genomic_DNA"/>
</dbReference>